<dbReference type="GO" id="GO:0016020">
    <property type="term" value="C:membrane"/>
    <property type="evidence" value="ECO:0007669"/>
    <property type="project" value="UniProtKB-SubCell"/>
</dbReference>
<dbReference type="PANTHER" id="PTHR32322">
    <property type="entry name" value="INNER MEMBRANE TRANSPORTER"/>
    <property type="match status" value="1"/>
</dbReference>
<organism evidence="8 9">
    <name type="scientific">Hyphococcus flavus</name>
    <dbReference type="NCBI Taxonomy" id="1866326"/>
    <lineage>
        <taxon>Bacteria</taxon>
        <taxon>Pseudomonadati</taxon>
        <taxon>Pseudomonadota</taxon>
        <taxon>Alphaproteobacteria</taxon>
        <taxon>Parvularculales</taxon>
        <taxon>Parvularculaceae</taxon>
        <taxon>Hyphococcus</taxon>
    </lineage>
</organism>
<dbReference type="InterPro" id="IPR037185">
    <property type="entry name" value="EmrE-like"/>
</dbReference>
<keyword evidence="9" id="KW-1185">Reference proteome</keyword>
<evidence type="ECO:0000256" key="6">
    <source>
        <dbReference type="SAM" id="Phobius"/>
    </source>
</evidence>
<dbReference type="Pfam" id="PF00892">
    <property type="entry name" value="EamA"/>
    <property type="match status" value="2"/>
</dbReference>
<proteinExistence type="inferred from homology"/>
<feature type="transmembrane region" description="Helical" evidence="6">
    <location>
        <begin position="116"/>
        <end position="137"/>
    </location>
</feature>
<feature type="transmembrane region" description="Helical" evidence="6">
    <location>
        <begin position="267"/>
        <end position="284"/>
    </location>
</feature>
<feature type="transmembrane region" description="Helical" evidence="6">
    <location>
        <begin position="58"/>
        <end position="76"/>
    </location>
</feature>
<feature type="domain" description="EamA" evidence="7">
    <location>
        <begin position="146"/>
        <end position="283"/>
    </location>
</feature>
<feature type="transmembrane region" description="Helical" evidence="6">
    <location>
        <begin position="175"/>
        <end position="194"/>
    </location>
</feature>
<protein>
    <submittedName>
        <fullName evidence="8">DMT family transporter</fullName>
    </submittedName>
</protein>
<evidence type="ECO:0000256" key="5">
    <source>
        <dbReference type="ARBA" id="ARBA00023136"/>
    </source>
</evidence>
<dbReference type="InterPro" id="IPR000620">
    <property type="entry name" value="EamA_dom"/>
</dbReference>
<accession>A0AAE9ZDA0</accession>
<dbReference type="AlphaFoldDB" id="A0AAE9ZDA0"/>
<feature type="transmembrane region" description="Helical" evidence="6">
    <location>
        <begin position="240"/>
        <end position="261"/>
    </location>
</feature>
<evidence type="ECO:0000313" key="9">
    <source>
        <dbReference type="Proteomes" id="UP001214043"/>
    </source>
</evidence>
<sequence>MTLREISALLLMCLVWGFHFVVIKLIVGEVPPMFYAAVRLALVALLLSPFLRWRRGEMARVLFGGLCFGVFNYAFMFSGVKLAPASAAAIAIELHVPFATIMAMIFLGDRPGWRRLVGMALAFTGVAIIATAGPSSPDPETRIGVGVGLVAAAAFTEAIGAVLVKRATAFTPHQLLAWFSLVGVIGLTIMTTIFETGQVEAYKAVDKWLFAGAVLYSAVAASIIGHSTYYWLLHRLPVSVVAPSVLLTTMFAVFFSVALLGDPFGPRMAVGGLLTIAGVGVVLLRNIKKQPHTGVLAEPPG</sequence>
<reference evidence="8" key="1">
    <citation type="submission" date="2023-02" db="EMBL/GenBank/DDBJ databases">
        <title>Genome sequence of Hyphococcus flavus.</title>
        <authorList>
            <person name="Rong J.-C."/>
            <person name="Zhao Q."/>
            <person name="Yi M."/>
            <person name="Wu J.-Y."/>
        </authorList>
    </citation>
    <scope>NUCLEOTIDE SEQUENCE</scope>
    <source>
        <strain evidence="8">MCCC 1K03223</strain>
    </source>
</reference>
<keyword evidence="5 6" id="KW-0472">Membrane</keyword>
<evidence type="ECO:0000256" key="3">
    <source>
        <dbReference type="ARBA" id="ARBA00022692"/>
    </source>
</evidence>
<comment type="subcellular location">
    <subcellularLocation>
        <location evidence="1">Membrane</location>
        <topology evidence="1">Multi-pass membrane protein</topology>
    </subcellularLocation>
</comment>
<evidence type="ECO:0000256" key="2">
    <source>
        <dbReference type="ARBA" id="ARBA00007362"/>
    </source>
</evidence>
<name>A0AAE9ZDA0_9PROT</name>
<comment type="similarity">
    <text evidence="2">Belongs to the EamA transporter family.</text>
</comment>
<dbReference type="Proteomes" id="UP001214043">
    <property type="component" value="Chromosome"/>
</dbReference>
<dbReference type="RefSeq" id="WP_274492178.1">
    <property type="nucleotide sequence ID" value="NZ_CP118166.1"/>
</dbReference>
<dbReference type="SUPFAM" id="SSF103481">
    <property type="entry name" value="Multidrug resistance efflux transporter EmrE"/>
    <property type="match status" value="2"/>
</dbReference>
<feature type="transmembrane region" description="Helical" evidence="6">
    <location>
        <begin position="7"/>
        <end position="27"/>
    </location>
</feature>
<dbReference type="KEGG" id="hfl:PUV54_10440"/>
<evidence type="ECO:0000259" key="7">
    <source>
        <dbReference type="Pfam" id="PF00892"/>
    </source>
</evidence>
<gene>
    <name evidence="8" type="ORF">PUV54_10440</name>
</gene>
<keyword evidence="3 6" id="KW-0812">Transmembrane</keyword>
<feature type="transmembrane region" description="Helical" evidence="6">
    <location>
        <begin position="82"/>
        <end position="107"/>
    </location>
</feature>
<evidence type="ECO:0000313" key="8">
    <source>
        <dbReference type="EMBL" id="WDI30377.1"/>
    </source>
</evidence>
<dbReference type="EMBL" id="CP118166">
    <property type="protein sequence ID" value="WDI30377.1"/>
    <property type="molecule type" value="Genomic_DNA"/>
</dbReference>
<dbReference type="Gene3D" id="1.10.3730.20">
    <property type="match status" value="1"/>
</dbReference>
<feature type="transmembrane region" description="Helical" evidence="6">
    <location>
        <begin position="33"/>
        <end position="51"/>
    </location>
</feature>
<keyword evidence="4 6" id="KW-1133">Transmembrane helix</keyword>
<dbReference type="InterPro" id="IPR050638">
    <property type="entry name" value="AA-Vitamin_Transporters"/>
</dbReference>
<feature type="transmembrane region" description="Helical" evidence="6">
    <location>
        <begin position="143"/>
        <end position="163"/>
    </location>
</feature>
<feature type="domain" description="EamA" evidence="7">
    <location>
        <begin position="6"/>
        <end position="130"/>
    </location>
</feature>
<feature type="transmembrane region" description="Helical" evidence="6">
    <location>
        <begin position="214"/>
        <end position="233"/>
    </location>
</feature>
<evidence type="ECO:0000256" key="1">
    <source>
        <dbReference type="ARBA" id="ARBA00004141"/>
    </source>
</evidence>
<dbReference type="PANTHER" id="PTHR32322:SF2">
    <property type="entry name" value="EAMA DOMAIN-CONTAINING PROTEIN"/>
    <property type="match status" value="1"/>
</dbReference>
<evidence type="ECO:0000256" key="4">
    <source>
        <dbReference type="ARBA" id="ARBA00022989"/>
    </source>
</evidence>